<organism evidence="2 3">
    <name type="scientific">Tritrichomonas musculus</name>
    <dbReference type="NCBI Taxonomy" id="1915356"/>
    <lineage>
        <taxon>Eukaryota</taxon>
        <taxon>Metamonada</taxon>
        <taxon>Parabasalia</taxon>
        <taxon>Tritrichomonadida</taxon>
        <taxon>Tritrichomonadidae</taxon>
        <taxon>Tritrichomonas</taxon>
    </lineage>
</organism>
<keyword evidence="1" id="KW-0472">Membrane</keyword>
<evidence type="ECO:0000256" key="1">
    <source>
        <dbReference type="SAM" id="Phobius"/>
    </source>
</evidence>
<evidence type="ECO:0000313" key="2">
    <source>
        <dbReference type="EMBL" id="KAK8843745.1"/>
    </source>
</evidence>
<dbReference type="Proteomes" id="UP001470230">
    <property type="component" value="Unassembled WGS sequence"/>
</dbReference>
<reference evidence="2 3" key="1">
    <citation type="submission" date="2024-04" db="EMBL/GenBank/DDBJ databases">
        <title>Tritrichomonas musculus Genome.</title>
        <authorList>
            <person name="Alves-Ferreira E."/>
            <person name="Grigg M."/>
            <person name="Lorenzi H."/>
            <person name="Galac M."/>
        </authorList>
    </citation>
    <scope>NUCLEOTIDE SEQUENCE [LARGE SCALE GENOMIC DNA]</scope>
    <source>
        <strain evidence="2 3">EAF2021</strain>
    </source>
</reference>
<accession>A0ABR2HCJ4</accession>
<keyword evidence="1" id="KW-1133">Transmembrane helix</keyword>
<keyword evidence="3" id="KW-1185">Reference proteome</keyword>
<feature type="transmembrane region" description="Helical" evidence="1">
    <location>
        <begin position="160"/>
        <end position="183"/>
    </location>
</feature>
<protein>
    <submittedName>
        <fullName evidence="2">Uncharacterized protein</fullName>
    </submittedName>
</protein>
<gene>
    <name evidence="2" type="ORF">M9Y10_024814</name>
</gene>
<keyword evidence="1" id="KW-0812">Transmembrane</keyword>
<proteinExistence type="predicted"/>
<name>A0ABR2HCJ4_9EUKA</name>
<sequence length="205" mass="22416">MNAGSNLHVSEVEFNGSIIANDNSQVTIEKKAKFSEHSTLELSESSLIEFGNAAIEGICKEIKLLRNDDSLPALTKLEEQNSLSPSQIESEEGIFVVDLICGSNFDCPSWKARYNGTESSFYKYARCVENEGKKETCLSLSNVQEKSLQKSNKKKLSNGVIAAIVVAAVVVIIAIIVGVVFYIKKSSIKYGLDTNSYDDEFSVGL</sequence>
<dbReference type="EMBL" id="JAPFFF010000034">
    <property type="protein sequence ID" value="KAK8843745.1"/>
    <property type="molecule type" value="Genomic_DNA"/>
</dbReference>
<comment type="caution">
    <text evidence="2">The sequence shown here is derived from an EMBL/GenBank/DDBJ whole genome shotgun (WGS) entry which is preliminary data.</text>
</comment>
<evidence type="ECO:0000313" key="3">
    <source>
        <dbReference type="Proteomes" id="UP001470230"/>
    </source>
</evidence>